<proteinExistence type="predicted"/>
<feature type="coiled-coil region" evidence="3">
    <location>
        <begin position="323"/>
        <end position="387"/>
    </location>
</feature>
<keyword evidence="3" id="KW-0175">Coiled coil</keyword>
<dbReference type="Pfam" id="PF00015">
    <property type="entry name" value="MCPsignal"/>
    <property type="match status" value="2"/>
</dbReference>
<dbReference type="Proteomes" id="UP000321567">
    <property type="component" value="Unassembled WGS sequence"/>
</dbReference>
<dbReference type="SUPFAM" id="SSF58104">
    <property type="entry name" value="Methyl-accepting chemotaxis protein (MCP) signaling domain"/>
    <property type="match status" value="2"/>
</dbReference>
<dbReference type="GO" id="GO:0007165">
    <property type="term" value="P:signal transduction"/>
    <property type="evidence" value="ECO:0007669"/>
    <property type="project" value="UniProtKB-KW"/>
</dbReference>
<dbReference type="GO" id="GO:0016020">
    <property type="term" value="C:membrane"/>
    <property type="evidence" value="ECO:0007669"/>
    <property type="project" value="InterPro"/>
</dbReference>
<evidence type="ECO:0000259" key="5">
    <source>
        <dbReference type="PROSITE" id="PS50111"/>
    </source>
</evidence>
<feature type="domain" description="Methyl-accepting transducer" evidence="5">
    <location>
        <begin position="363"/>
        <end position="634"/>
    </location>
</feature>
<evidence type="ECO:0000313" key="6">
    <source>
        <dbReference type="EMBL" id="GEO81343.1"/>
    </source>
</evidence>
<comment type="caution">
    <text evidence="6">The sequence shown here is derived from an EMBL/GenBank/DDBJ whole genome shotgun (WGS) entry which is preliminary data.</text>
</comment>
<dbReference type="AlphaFoldDB" id="A0A512H7A4"/>
<keyword evidence="1 2" id="KW-0807">Transducer</keyword>
<dbReference type="Gene3D" id="1.10.287.950">
    <property type="entry name" value="Methyl-accepting chemotaxis protein"/>
    <property type="match status" value="2"/>
</dbReference>
<name>A0A512H7A4_9PROT</name>
<accession>A0A512H7A4</accession>
<dbReference type="InterPro" id="IPR004089">
    <property type="entry name" value="MCPsignal_dom"/>
</dbReference>
<evidence type="ECO:0000256" key="3">
    <source>
        <dbReference type="SAM" id="Coils"/>
    </source>
</evidence>
<dbReference type="PANTHER" id="PTHR32089:SF112">
    <property type="entry name" value="LYSOZYME-LIKE PROTEIN-RELATED"/>
    <property type="match status" value="1"/>
</dbReference>
<evidence type="ECO:0000256" key="2">
    <source>
        <dbReference type="PROSITE-ProRule" id="PRU00284"/>
    </source>
</evidence>
<feature type="domain" description="Methyl-accepting transducer" evidence="5">
    <location>
        <begin position="49"/>
        <end position="299"/>
    </location>
</feature>
<dbReference type="PROSITE" id="PS50111">
    <property type="entry name" value="CHEMOTAXIS_TRANSDUC_2"/>
    <property type="match status" value="2"/>
</dbReference>
<reference evidence="6 7" key="1">
    <citation type="submission" date="2019-07" db="EMBL/GenBank/DDBJ databases">
        <title>Whole genome shotgun sequence of Rhodospirillum oryzae NBRC 107573.</title>
        <authorList>
            <person name="Hosoyama A."/>
            <person name="Uohara A."/>
            <person name="Ohji S."/>
            <person name="Ichikawa N."/>
        </authorList>
    </citation>
    <scope>NUCLEOTIDE SEQUENCE [LARGE SCALE GENOMIC DNA]</scope>
    <source>
        <strain evidence="6 7">NBRC 107573</strain>
    </source>
</reference>
<keyword evidence="7" id="KW-1185">Reference proteome</keyword>
<dbReference type="RefSeq" id="WP_147163381.1">
    <property type="nucleotide sequence ID" value="NZ_BJZO01000033.1"/>
</dbReference>
<gene>
    <name evidence="6" type="ORF">ROR02_14740</name>
</gene>
<dbReference type="EMBL" id="BJZO01000033">
    <property type="protein sequence ID" value="GEO81343.1"/>
    <property type="molecule type" value="Genomic_DNA"/>
</dbReference>
<feature type="region of interest" description="Disordered" evidence="4">
    <location>
        <begin position="1"/>
        <end position="26"/>
    </location>
</feature>
<protein>
    <submittedName>
        <fullName evidence="6">Chemotaxis protein</fullName>
    </submittedName>
</protein>
<sequence>MALVKKTQVGQTASSRIGPDPVETAQGGSRLLAEAQKRKARTYARQQKAAERIAAATSELASGIAEAGAAAEELRKASEQIASGAEEAAGAAQQSLKAVSHGATLIARARENADASLTRSETLRGLINTVSGQISNSIQAIGRAAARQSASVAMVEELERQAAAISEVVKAVARIADQTNLLALNAAIEAARAGQHGKGFAVVADEVRTLAETSEKSAREIQDLVGQIQKDVKAIAEGINLSAATATREVEKGKDITAKLDQILADIDQIADGARVIAQANEQSDGAAREALKGAEVIAAAAEEQSAACQESLKTIDQQSSALTQSEQAAQSLSELADELKNATDISKSSEEVASAAEELSSAVEEINRASTQIQQALEQIQKGAQQQGAATQQSSAAIAQIEKGAQASVSRAQEAVEKGQLINDLVTNNVAAMNDLIIGVQKSVEAGRESGEQIAALEQISRRIDKIVDAITTVSIQTNMLAVNGSVEAARAGEFGKGFAVVSTDIRNLARDSAENADRIKDTVKSIQDQIATVRRDMDEISAAAALEVEKNRAIAADLATVARDMVTVLQNSKDIQDSAGQIVRVVKEVQTGVEQIAAAAQQTTRATTEASLAAREQSKGAEELAAAIEEIASLADELQANA</sequence>
<evidence type="ECO:0000313" key="7">
    <source>
        <dbReference type="Proteomes" id="UP000321567"/>
    </source>
</evidence>
<dbReference type="SMART" id="SM00283">
    <property type="entry name" value="MA"/>
    <property type="match status" value="2"/>
</dbReference>
<organism evidence="6 7">
    <name type="scientific">Pararhodospirillum oryzae</name>
    <dbReference type="NCBI Taxonomy" id="478448"/>
    <lineage>
        <taxon>Bacteria</taxon>
        <taxon>Pseudomonadati</taxon>
        <taxon>Pseudomonadota</taxon>
        <taxon>Alphaproteobacteria</taxon>
        <taxon>Rhodospirillales</taxon>
        <taxon>Rhodospirillaceae</taxon>
        <taxon>Pararhodospirillum</taxon>
    </lineage>
</organism>
<dbReference type="OrthoDB" id="5292010at2"/>
<dbReference type="PANTHER" id="PTHR32089">
    <property type="entry name" value="METHYL-ACCEPTING CHEMOTAXIS PROTEIN MCPB"/>
    <property type="match status" value="1"/>
</dbReference>
<evidence type="ECO:0000256" key="1">
    <source>
        <dbReference type="ARBA" id="ARBA00023224"/>
    </source>
</evidence>
<evidence type="ECO:0000256" key="4">
    <source>
        <dbReference type="SAM" id="MobiDB-lite"/>
    </source>
</evidence>
<feature type="coiled-coil region" evidence="3">
    <location>
        <begin position="518"/>
        <end position="545"/>
    </location>
</feature>